<sequence length="227" mass="22840">MGAGSGALVGLTATVRPGGASTGEEQVVAGAVSYLRSVLLVSLILSVSSASHVFAAGHLPAPGIILLLGVLLLMPAVLLSRRPVSFRSAVLLMGAGQILLHSVFSMTAGRSACQSSAAAPGHHAAFELACSPSGAEPLTSGAVGPMMLLLHGLATVLLALALSRSDQALALLGAWLRPLLVLPAGLPLAPIRREPLLDDMPQTVPPLSVHAAVPTLRGPPRPGALSV</sequence>
<evidence type="ECO:0000313" key="3">
    <source>
        <dbReference type="Proteomes" id="UP000305233"/>
    </source>
</evidence>
<organism evidence="2 3">
    <name type="scientific">Arthrobacter echini</name>
    <dbReference type="NCBI Taxonomy" id="1529066"/>
    <lineage>
        <taxon>Bacteria</taxon>
        <taxon>Bacillati</taxon>
        <taxon>Actinomycetota</taxon>
        <taxon>Actinomycetes</taxon>
        <taxon>Micrococcales</taxon>
        <taxon>Micrococcaceae</taxon>
        <taxon>Arthrobacter</taxon>
    </lineage>
</organism>
<dbReference type="AlphaFoldDB" id="A0A4S5E0X8"/>
<feature type="transmembrane region" description="Helical" evidence="1">
    <location>
        <begin position="142"/>
        <end position="162"/>
    </location>
</feature>
<feature type="transmembrane region" description="Helical" evidence="1">
    <location>
        <begin position="61"/>
        <end position="79"/>
    </location>
</feature>
<reference evidence="2 3" key="1">
    <citation type="submission" date="2019-04" db="EMBL/GenBank/DDBJ databases">
        <authorList>
            <person name="Liu Q."/>
            <person name="Xin Y.-H."/>
        </authorList>
    </citation>
    <scope>NUCLEOTIDE SEQUENCE [LARGE SCALE GENOMIC DNA]</scope>
    <source>
        <strain evidence="2 3">AM23</strain>
    </source>
</reference>
<dbReference type="OrthoDB" id="4954183at2"/>
<feature type="transmembrane region" description="Helical" evidence="1">
    <location>
        <begin position="86"/>
        <end position="104"/>
    </location>
</feature>
<evidence type="ECO:0000313" key="2">
    <source>
        <dbReference type="EMBL" id="THJ64985.1"/>
    </source>
</evidence>
<accession>A0A4S5E0X8</accession>
<dbReference type="RefSeq" id="WP_136455564.1">
    <property type="nucleotide sequence ID" value="NZ_SSWH01000014.1"/>
</dbReference>
<keyword evidence="1" id="KW-0812">Transmembrane</keyword>
<keyword evidence="1" id="KW-0472">Membrane</keyword>
<comment type="caution">
    <text evidence="2">The sequence shown here is derived from an EMBL/GenBank/DDBJ whole genome shotgun (WGS) entry which is preliminary data.</text>
</comment>
<gene>
    <name evidence="2" type="ORF">E8P82_13445</name>
</gene>
<name>A0A4S5E0X8_9MICC</name>
<dbReference type="EMBL" id="SSWH01000014">
    <property type="protein sequence ID" value="THJ64985.1"/>
    <property type="molecule type" value="Genomic_DNA"/>
</dbReference>
<evidence type="ECO:0000256" key="1">
    <source>
        <dbReference type="SAM" id="Phobius"/>
    </source>
</evidence>
<protein>
    <submittedName>
        <fullName evidence="2">Uncharacterized protein</fullName>
    </submittedName>
</protein>
<feature type="transmembrane region" description="Helical" evidence="1">
    <location>
        <begin position="169"/>
        <end position="191"/>
    </location>
</feature>
<dbReference type="Proteomes" id="UP000305233">
    <property type="component" value="Unassembled WGS sequence"/>
</dbReference>
<proteinExistence type="predicted"/>
<keyword evidence="1" id="KW-1133">Transmembrane helix</keyword>
<keyword evidence="3" id="KW-1185">Reference proteome</keyword>